<sequence>MESEPNPQTMASDRASMSAFWEMVDAILGGAETMRAAGPIYLPKFENETTKDYEERRKTAPFTNIYADISRDLSAKPFSKQLVVGEGASQNIAGKIDDGKRSDGFVDNVDGRGNNLHVFAADSYKAGIDYGLDWILVDYPKATTDRALTQAEEVQRGLRPYWVHVRAKRVLAAYSDFVNGKEILVHVRLDETTTVRQDFEEKTFERVRVIDRLPIRGLDDVVTGYEPATWTIYEKQKVANSDREQWVAIEEGTYTIGVIPLVPFIPGDRIGTSFAVRPPLKDIAYAQVEEFQQESNLKAIKNLTAFPMLVGEGVQASDENGTKIVVPVGPRAVLLPGTNASGENATFKFIEPAATSLTFLEESLAKHRKQMRELGMQPLTETNITVITSANVSRKAGSVSESWAIKFQDMLEQCFVLTSMWLKEAPSAEALVHTDFTVDLDGASQLDSLLKAQAQGVLSKETVQSEFKRRGVVSDEFDPAVEKKRLEQDQLSAVPAIDPVTGLPVQPLTRPQKV</sequence>
<evidence type="ECO:0000259" key="1">
    <source>
        <dbReference type="Pfam" id="PF13264"/>
    </source>
</evidence>
<comment type="caution">
    <text evidence="2">The sequence shown here is derived from an EMBL/GenBank/DDBJ whole genome shotgun (WGS) entry which is preliminary data.</text>
</comment>
<feature type="domain" description="DUF4055" evidence="1">
    <location>
        <begin position="279"/>
        <end position="421"/>
    </location>
</feature>
<evidence type="ECO:0000313" key="2">
    <source>
        <dbReference type="EMBL" id="MEW9304543.1"/>
    </source>
</evidence>
<dbReference type="Proteomes" id="UP001555786">
    <property type="component" value="Unassembled WGS sequence"/>
</dbReference>
<dbReference type="RefSeq" id="WP_367622901.1">
    <property type="nucleotide sequence ID" value="NZ_JBFNQD010000001.1"/>
</dbReference>
<name>A0ABV3PG84_9HYPH</name>
<dbReference type="EMBL" id="JBFNQD010000001">
    <property type="protein sequence ID" value="MEW9304543.1"/>
    <property type="molecule type" value="Genomic_DNA"/>
</dbReference>
<dbReference type="InterPro" id="IPR025129">
    <property type="entry name" value="DUF4055"/>
</dbReference>
<organism evidence="2 3">
    <name type="scientific">Labrys neptuniae</name>
    <dbReference type="NCBI Taxonomy" id="376174"/>
    <lineage>
        <taxon>Bacteria</taxon>
        <taxon>Pseudomonadati</taxon>
        <taxon>Pseudomonadota</taxon>
        <taxon>Alphaproteobacteria</taxon>
        <taxon>Hyphomicrobiales</taxon>
        <taxon>Xanthobacteraceae</taxon>
        <taxon>Labrys</taxon>
    </lineage>
</organism>
<keyword evidence="3" id="KW-1185">Reference proteome</keyword>
<dbReference type="Pfam" id="PF13264">
    <property type="entry name" value="DUF4055"/>
    <property type="match status" value="1"/>
</dbReference>
<reference evidence="2 3" key="1">
    <citation type="submission" date="2024-07" db="EMBL/GenBank/DDBJ databases">
        <title>Description of Labrys sedimenti sp. nov., isolated from a diclofenac-degrading enrichment culture.</title>
        <authorList>
            <person name="Tancsics A."/>
            <person name="Csepanyi A."/>
        </authorList>
    </citation>
    <scope>NUCLEOTIDE SEQUENCE [LARGE SCALE GENOMIC DNA]</scope>
    <source>
        <strain evidence="2 3">LMG 23578</strain>
    </source>
</reference>
<gene>
    <name evidence="2" type="ORF">ABXS05_03270</name>
</gene>
<accession>A0ABV3PG84</accession>
<protein>
    <submittedName>
        <fullName evidence="2">DUF4055 domain-containing protein</fullName>
    </submittedName>
</protein>
<proteinExistence type="predicted"/>
<evidence type="ECO:0000313" key="3">
    <source>
        <dbReference type="Proteomes" id="UP001555786"/>
    </source>
</evidence>